<sequence length="85" mass="9487">MTKMSNRLVILDIIPSPIPARSSLVQNNPSNTNKVTFSKVIVVNNQKTVYLMQHNQSPGTTRNIVNRFQTKRSSSNNKFGATKPS</sequence>
<proteinExistence type="predicted"/>
<dbReference type="EMBL" id="DF836321">
    <property type="protein sequence ID" value="GAN03009.1"/>
    <property type="molecule type" value="Genomic_DNA"/>
</dbReference>
<keyword evidence="2" id="KW-1185">Reference proteome</keyword>
<organism evidence="1">
    <name type="scientific">Mucor ambiguus</name>
    <dbReference type="NCBI Taxonomy" id="91626"/>
    <lineage>
        <taxon>Eukaryota</taxon>
        <taxon>Fungi</taxon>
        <taxon>Fungi incertae sedis</taxon>
        <taxon>Mucoromycota</taxon>
        <taxon>Mucoromycotina</taxon>
        <taxon>Mucoromycetes</taxon>
        <taxon>Mucorales</taxon>
        <taxon>Mucorineae</taxon>
        <taxon>Mucoraceae</taxon>
        <taxon>Mucor</taxon>
    </lineage>
</organism>
<evidence type="ECO:0000313" key="2">
    <source>
        <dbReference type="Proteomes" id="UP000053815"/>
    </source>
</evidence>
<gene>
    <name evidence="1" type="ORF">MAM1_0032d02459</name>
</gene>
<dbReference type="Proteomes" id="UP000053815">
    <property type="component" value="Unassembled WGS sequence"/>
</dbReference>
<name>A0A0C9M7L0_9FUNG</name>
<accession>A0A0C9M7L0</accession>
<evidence type="ECO:0000313" key="1">
    <source>
        <dbReference type="EMBL" id="GAN03009.1"/>
    </source>
</evidence>
<dbReference type="AlphaFoldDB" id="A0A0C9M7L0"/>
<protein>
    <submittedName>
        <fullName evidence="1">Uncharacterized protein</fullName>
    </submittedName>
</protein>
<reference evidence="1" key="1">
    <citation type="submission" date="2014-09" db="EMBL/GenBank/DDBJ databases">
        <title>Draft genome sequence of an oleaginous Mucoromycotina fungus Mucor ambiguus NBRC6742.</title>
        <authorList>
            <person name="Takeda I."/>
            <person name="Yamane N."/>
            <person name="Morita T."/>
            <person name="Tamano K."/>
            <person name="Machida M."/>
            <person name="Baker S."/>
            <person name="Koike H."/>
        </authorList>
    </citation>
    <scope>NUCLEOTIDE SEQUENCE</scope>
    <source>
        <strain evidence="1">NBRC 6742</strain>
    </source>
</reference>